<dbReference type="EMBL" id="JACJQL010000078">
    <property type="protein sequence ID" value="MBD2255093.1"/>
    <property type="molecule type" value="Genomic_DNA"/>
</dbReference>
<feature type="region of interest" description="Disordered" evidence="1">
    <location>
        <begin position="44"/>
        <end position="91"/>
    </location>
</feature>
<evidence type="ECO:0000313" key="3">
    <source>
        <dbReference type="Proteomes" id="UP000621307"/>
    </source>
</evidence>
<evidence type="ECO:0000313" key="2">
    <source>
        <dbReference type="EMBL" id="MBD2255093.1"/>
    </source>
</evidence>
<reference evidence="2 3" key="1">
    <citation type="journal article" date="2020" name="ISME J.">
        <title>Comparative genomics reveals insights into cyanobacterial evolution and habitat adaptation.</title>
        <authorList>
            <person name="Chen M.Y."/>
            <person name="Teng W.K."/>
            <person name="Zhao L."/>
            <person name="Hu C.X."/>
            <person name="Zhou Y.K."/>
            <person name="Han B.P."/>
            <person name="Song L.R."/>
            <person name="Shu W.S."/>
        </authorList>
    </citation>
    <scope>NUCLEOTIDE SEQUENCE [LARGE SCALE GENOMIC DNA]</scope>
    <source>
        <strain evidence="2 3">FACHB-3921</strain>
    </source>
</reference>
<gene>
    <name evidence="2" type="ORF">H6G14_28120</name>
</gene>
<protein>
    <recommendedName>
        <fullName evidence="4">Transposase</fullName>
    </recommendedName>
</protein>
<sequence length="91" mass="10221">MPMMTWELWLARDIVADNPLPWQKSQGNLTPGRVAQAMGGVFAAIGTPAQPPKPRGKSPGWKTDQPRKRRIRYPIVKKTTTKPRKEQSKSA</sequence>
<dbReference type="Proteomes" id="UP000621307">
    <property type="component" value="Unassembled WGS sequence"/>
</dbReference>
<proteinExistence type="predicted"/>
<evidence type="ECO:0000256" key="1">
    <source>
        <dbReference type="SAM" id="MobiDB-lite"/>
    </source>
</evidence>
<evidence type="ECO:0008006" key="4">
    <source>
        <dbReference type="Google" id="ProtNLM"/>
    </source>
</evidence>
<accession>A0ABR8BMF5</accession>
<keyword evidence="3" id="KW-1185">Reference proteome</keyword>
<comment type="caution">
    <text evidence="2">The sequence shown here is derived from an EMBL/GenBank/DDBJ whole genome shotgun (WGS) entry which is preliminary data.</text>
</comment>
<organism evidence="2 3">
    <name type="scientific">Nostoc parmelioides FACHB-3921</name>
    <dbReference type="NCBI Taxonomy" id="2692909"/>
    <lineage>
        <taxon>Bacteria</taxon>
        <taxon>Bacillati</taxon>
        <taxon>Cyanobacteriota</taxon>
        <taxon>Cyanophyceae</taxon>
        <taxon>Nostocales</taxon>
        <taxon>Nostocaceae</taxon>
        <taxon>Nostoc</taxon>
    </lineage>
</organism>
<name>A0ABR8BMF5_9NOSO</name>